<keyword evidence="3" id="KW-1185">Reference proteome</keyword>
<dbReference type="PANTHER" id="PTHR24637">
    <property type="entry name" value="COLLAGEN"/>
    <property type="match status" value="1"/>
</dbReference>
<dbReference type="Proteomes" id="UP000272528">
    <property type="component" value="Chromosome"/>
</dbReference>
<evidence type="ECO:0000313" key="2">
    <source>
        <dbReference type="EMBL" id="AZN43910.1"/>
    </source>
</evidence>
<organism evidence="2 3">
    <name type="scientific">Paenibacillus albus</name>
    <dbReference type="NCBI Taxonomy" id="2495582"/>
    <lineage>
        <taxon>Bacteria</taxon>
        <taxon>Bacillati</taxon>
        <taxon>Bacillota</taxon>
        <taxon>Bacilli</taxon>
        <taxon>Bacillales</taxon>
        <taxon>Paenibacillaceae</taxon>
        <taxon>Paenibacillus</taxon>
    </lineage>
</organism>
<feature type="region of interest" description="Disordered" evidence="1">
    <location>
        <begin position="64"/>
        <end position="150"/>
    </location>
</feature>
<evidence type="ECO:0000256" key="1">
    <source>
        <dbReference type="SAM" id="MobiDB-lite"/>
    </source>
</evidence>
<feature type="compositionally biased region" description="Low complexity" evidence="1">
    <location>
        <begin position="139"/>
        <end position="150"/>
    </location>
</feature>
<protein>
    <submittedName>
        <fullName evidence="2">Collagen-like protein</fullName>
    </submittedName>
</protein>
<gene>
    <name evidence="2" type="ORF">EJC50_25490</name>
</gene>
<dbReference type="Pfam" id="PF01391">
    <property type="entry name" value="Collagen"/>
    <property type="match status" value="1"/>
</dbReference>
<reference evidence="3" key="1">
    <citation type="submission" date="2018-12" db="EMBL/GenBank/DDBJ databases">
        <title>Genome sequence of Peanibacillus sp.</title>
        <authorList>
            <person name="Subramani G."/>
            <person name="Srinivasan S."/>
            <person name="Kim M.K."/>
        </authorList>
    </citation>
    <scope>NUCLEOTIDE SEQUENCE [LARGE SCALE GENOMIC DNA]</scope>
    <source>
        <strain evidence="3">18JY67-1</strain>
    </source>
</reference>
<evidence type="ECO:0000313" key="3">
    <source>
        <dbReference type="Proteomes" id="UP000272528"/>
    </source>
</evidence>
<dbReference type="KEGG" id="palb:EJC50_25490"/>
<feature type="compositionally biased region" description="Low complexity" evidence="1">
    <location>
        <begin position="67"/>
        <end position="97"/>
    </location>
</feature>
<proteinExistence type="predicted"/>
<accession>A0A3S9ADU3</accession>
<sequence length="150" mass="15675">MAQSTAWKEAVFLLKEKQARRESYSEVIRNSSRASILNTQATIPFSRFATYIIKNLLIKELIQLPKSNGSRGIDGSRGSNGSRGSDGSHGSCGSDGSHGSRGSDGSHGSRGSDDSHGSHGCKGPHGSHGEKGSHGSRGSHGSNGSRGNNR</sequence>
<dbReference type="EMBL" id="CP034437">
    <property type="protein sequence ID" value="AZN43910.1"/>
    <property type="molecule type" value="Genomic_DNA"/>
</dbReference>
<dbReference type="AlphaFoldDB" id="A0A3S9ADU3"/>
<dbReference type="InterPro" id="IPR008160">
    <property type="entry name" value="Collagen"/>
</dbReference>
<keyword evidence="2" id="KW-0176">Collagen</keyword>
<name>A0A3S9ADU3_9BACL</name>